<dbReference type="Pfam" id="PF00179">
    <property type="entry name" value="UQ_con"/>
    <property type="match status" value="1"/>
</dbReference>
<dbReference type="FunFam" id="3.10.110.10:FF:000026">
    <property type="entry name" value="Ubiquitin-conjugating enzyme E2 variant"/>
    <property type="match status" value="1"/>
</dbReference>
<dbReference type="KEGG" id="tmn:UCRPA7_1222"/>
<proteinExistence type="predicted"/>
<dbReference type="CDD" id="cd23807">
    <property type="entry name" value="UEV_UBE2V"/>
    <property type="match status" value="1"/>
</dbReference>
<accession>R8BVF9</accession>
<dbReference type="InterPro" id="IPR000608">
    <property type="entry name" value="UBC"/>
</dbReference>
<dbReference type="AlphaFoldDB" id="R8BVF9"/>
<dbReference type="InterPro" id="IPR008011">
    <property type="entry name" value="Complex1_LYR_dom"/>
</dbReference>
<evidence type="ECO:0000313" key="3">
    <source>
        <dbReference type="EMBL" id="EOO03289.1"/>
    </source>
</evidence>
<feature type="domain" description="UBC core" evidence="2">
    <location>
        <begin position="7"/>
        <end position="173"/>
    </location>
</feature>
<organism evidence="3 4">
    <name type="scientific">Phaeoacremonium minimum (strain UCR-PA7)</name>
    <name type="common">Esca disease fungus</name>
    <name type="synonym">Togninia minima</name>
    <dbReference type="NCBI Taxonomy" id="1286976"/>
    <lineage>
        <taxon>Eukaryota</taxon>
        <taxon>Fungi</taxon>
        <taxon>Dikarya</taxon>
        <taxon>Ascomycota</taxon>
        <taxon>Pezizomycotina</taxon>
        <taxon>Sordariomycetes</taxon>
        <taxon>Sordariomycetidae</taxon>
        <taxon>Togniniales</taxon>
        <taxon>Togniniaceae</taxon>
        <taxon>Phaeoacremonium</taxon>
    </lineage>
</organism>
<name>R8BVF9_PHAM7</name>
<dbReference type="HOGENOM" id="CLU_045559_0_0_1"/>
<dbReference type="eggNOG" id="KOG0896">
    <property type="taxonomic scope" value="Eukaryota"/>
</dbReference>
<dbReference type="SMART" id="SM00212">
    <property type="entry name" value="UBCc"/>
    <property type="match status" value="1"/>
</dbReference>
<dbReference type="Proteomes" id="UP000014074">
    <property type="component" value="Unassembled WGS sequence"/>
</dbReference>
<reference evidence="4" key="1">
    <citation type="journal article" date="2013" name="Genome Announc.">
        <title>Draft genome sequence of the ascomycete Phaeoacremonium aleophilum strain UCR-PA7, a causal agent of the esca disease complex in grapevines.</title>
        <authorList>
            <person name="Blanco-Ulate B."/>
            <person name="Rolshausen P."/>
            <person name="Cantu D."/>
        </authorList>
    </citation>
    <scope>NUCLEOTIDE SEQUENCE [LARGE SCALE GENOMIC DNA]</scope>
    <source>
        <strain evidence="4">UCR-PA7</strain>
    </source>
</reference>
<keyword evidence="4" id="KW-1185">Reference proteome</keyword>
<dbReference type="InterPro" id="IPR016135">
    <property type="entry name" value="UBQ-conjugating_enzyme/RWD"/>
</dbReference>
<dbReference type="GeneID" id="19321351"/>
<dbReference type="InterPro" id="IPR046896">
    <property type="entry name" value="Cup1-like_N"/>
</dbReference>
<sequence length="466" mass="53135">MAVAQVPRNFKLLAELEKGEKGMGAGACSYGLEDPEDIYMSNWRGTIWGPPHGNHENRIYELKMECGPNYPREPPVIYFVSQINLPGVNQQNGLVDKNFVGILRDWERISTELSRNPRPKDDPLSLESALIAIRKYMDEHKKLQQPPEGSNLLSKSKLEQDRVVTVLDDGTTNYGGLFLLAANMLYLRFALYRALLRQVPQIALPDEIATGWGEVNPIKHYIRTGFRRNKADTSPRLVTAALRNGYRFLDLLSAARSSSSPEHASILTFLEGRLANYKKNLATYPPRPPPISTAAHPDNIPVIRRLPGPDTVYEPTVRPRPLAELSGGVRKVPRLYRANEIPFLWVRKPQSPALSRVLRTKLDKRQARITLFQSLVEESLDEAEEEDAWDREMRALAVREGRYWHEDDGRRDCYSESVQIGIEYLKDKLEEERDDLIARGRALFEIVERETALAEKEEAERQARAT</sequence>
<dbReference type="EMBL" id="KB932835">
    <property type="protein sequence ID" value="EOO03289.1"/>
    <property type="molecule type" value="Genomic_DNA"/>
</dbReference>
<evidence type="ECO:0000259" key="2">
    <source>
        <dbReference type="PROSITE" id="PS50127"/>
    </source>
</evidence>
<protein>
    <submittedName>
        <fullName evidence="3">Putative ubiquitin-conjugating enzyme protein</fullName>
    </submittedName>
</protein>
<dbReference type="Pfam" id="PF05347">
    <property type="entry name" value="Complex1_LYR"/>
    <property type="match status" value="1"/>
</dbReference>
<dbReference type="SUPFAM" id="SSF54495">
    <property type="entry name" value="UBC-like"/>
    <property type="match status" value="1"/>
</dbReference>
<gene>
    <name evidence="3" type="ORF">UCRPA7_1222</name>
</gene>
<keyword evidence="1" id="KW-0833">Ubl conjugation pathway</keyword>
<dbReference type="CDD" id="cd20273">
    <property type="entry name" value="Complex1_LYR_unchar"/>
    <property type="match status" value="1"/>
</dbReference>
<dbReference type="RefSeq" id="XP_007911998.1">
    <property type="nucleotide sequence ID" value="XM_007913807.1"/>
</dbReference>
<evidence type="ECO:0000256" key="1">
    <source>
        <dbReference type="ARBA" id="ARBA00022786"/>
    </source>
</evidence>
<dbReference type="PROSITE" id="PS50127">
    <property type="entry name" value="UBC_2"/>
    <property type="match status" value="1"/>
</dbReference>
<dbReference type="OrthoDB" id="6508832at2759"/>
<dbReference type="GO" id="GO:0006301">
    <property type="term" value="P:DNA damage tolerance"/>
    <property type="evidence" value="ECO:0007669"/>
    <property type="project" value="UniProtKB-ARBA"/>
</dbReference>
<dbReference type="Gene3D" id="3.10.110.10">
    <property type="entry name" value="Ubiquitin Conjugating Enzyme"/>
    <property type="match status" value="1"/>
</dbReference>
<evidence type="ECO:0000313" key="4">
    <source>
        <dbReference type="Proteomes" id="UP000014074"/>
    </source>
</evidence>